<dbReference type="SUPFAM" id="SSF57184">
    <property type="entry name" value="Growth factor receptor domain"/>
    <property type="match status" value="1"/>
</dbReference>
<protein>
    <submittedName>
        <fullName evidence="2">Multiple epidermal growth factor-like domains 11</fullName>
    </submittedName>
</protein>
<gene>
    <name evidence="2" type="ORF">PoB_001336600</name>
</gene>
<name>A0AAV3YWV7_9GAST</name>
<dbReference type="InterPro" id="IPR009030">
    <property type="entry name" value="Growth_fac_rcpt_cys_sf"/>
</dbReference>
<evidence type="ECO:0000313" key="3">
    <source>
        <dbReference type="Proteomes" id="UP000735302"/>
    </source>
</evidence>
<keyword evidence="1" id="KW-0245">EGF-like domain</keyword>
<sequence>MNEHSVSTQRPCDPGLYGNKCDKVCSTNCEFGLCDENNGKCLSCPHGKDGSFCNRDCKSGRYGHGCEKYCSSRCFGGSRACAPVDGTCSGGCKTGYQPPLCVDSKVDGSDNCFSHETQTISHPSMTKRLS</sequence>
<dbReference type="EMBL" id="BLXT01001611">
    <property type="protein sequence ID" value="GFN86860.1"/>
    <property type="molecule type" value="Genomic_DNA"/>
</dbReference>
<dbReference type="PANTHER" id="PTHR24043">
    <property type="entry name" value="SCAVENGER RECEPTOR CLASS F"/>
    <property type="match status" value="1"/>
</dbReference>
<dbReference type="AlphaFoldDB" id="A0AAV3YWV7"/>
<accession>A0AAV3YWV7</accession>
<evidence type="ECO:0000256" key="1">
    <source>
        <dbReference type="ARBA" id="ARBA00022536"/>
    </source>
</evidence>
<dbReference type="PANTHER" id="PTHR24043:SF8">
    <property type="entry name" value="EGF-LIKE DOMAIN-CONTAINING PROTEIN"/>
    <property type="match status" value="1"/>
</dbReference>
<dbReference type="Gene3D" id="2.170.300.10">
    <property type="entry name" value="Tie2 ligand-binding domain superfamily"/>
    <property type="match status" value="1"/>
</dbReference>
<dbReference type="GO" id="GO:0005044">
    <property type="term" value="F:scavenger receptor activity"/>
    <property type="evidence" value="ECO:0007669"/>
    <property type="project" value="InterPro"/>
</dbReference>
<organism evidence="2 3">
    <name type="scientific">Plakobranchus ocellatus</name>
    <dbReference type="NCBI Taxonomy" id="259542"/>
    <lineage>
        <taxon>Eukaryota</taxon>
        <taxon>Metazoa</taxon>
        <taxon>Spiralia</taxon>
        <taxon>Lophotrochozoa</taxon>
        <taxon>Mollusca</taxon>
        <taxon>Gastropoda</taxon>
        <taxon>Heterobranchia</taxon>
        <taxon>Euthyneura</taxon>
        <taxon>Panpulmonata</taxon>
        <taxon>Sacoglossa</taxon>
        <taxon>Placobranchoidea</taxon>
        <taxon>Plakobranchidae</taxon>
        <taxon>Plakobranchus</taxon>
    </lineage>
</organism>
<reference evidence="2 3" key="1">
    <citation type="journal article" date="2021" name="Elife">
        <title>Chloroplast acquisition without the gene transfer in kleptoplastic sea slugs, Plakobranchus ocellatus.</title>
        <authorList>
            <person name="Maeda T."/>
            <person name="Takahashi S."/>
            <person name="Yoshida T."/>
            <person name="Shimamura S."/>
            <person name="Takaki Y."/>
            <person name="Nagai Y."/>
            <person name="Toyoda A."/>
            <person name="Suzuki Y."/>
            <person name="Arimoto A."/>
            <person name="Ishii H."/>
            <person name="Satoh N."/>
            <person name="Nishiyama T."/>
            <person name="Hasebe M."/>
            <person name="Maruyama T."/>
            <person name="Minagawa J."/>
            <person name="Obokata J."/>
            <person name="Shigenobu S."/>
        </authorList>
    </citation>
    <scope>NUCLEOTIDE SEQUENCE [LARGE SCALE GENOMIC DNA]</scope>
</reference>
<proteinExistence type="predicted"/>
<keyword evidence="3" id="KW-1185">Reference proteome</keyword>
<evidence type="ECO:0000313" key="2">
    <source>
        <dbReference type="EMBL" id="GFN86860.1"/>
    </source>
</evidence>
<dbReference type="Proteomes" id="UP000735302">
    <property type="component" value="Unassembled WGS sequence"/>
</dbReference>
<comment type="caution">
    <text evidence="2">The sequence shown here is derived from an EMBL/GenBank/DDBJ whole genome shotgun (WGS) entry which is preliminary data.</text>
</comment>
<dbReference type="InterPro" id="IPR042635">
    <property type="entry name" value="MEGF10/SREC1/2-like"/>
</dbReference>